<evidence type="ECO:0000313" key="1">
    <source>
        <dbReference type="EMBL" id="MCP2169016.1"/>
    </source>
</evidence>
<dbReference type="Proteomes" id="UP001206128">
    <property type="component" value="Unassembled WGS sequence"/>
</dbReference>
<gene>
    <name evidence="1" type="ORF">LX83_005896</name>
</gene>
<dbReference type="RefSeq" id="WP_253777363.1">
    <property type="nucleotide sequence ID" value="NZ_JAMTCK010000016.1"/>
</dbReference>
<organism evidence="1 2">
    <name type="scientific">Goodfellowiella coeruleoviolacea</name>
    <dbReference type="NCBI Taxonomy" id="334858"/>
    <lineage>
        <taxon>Bacteria</taxon>
        <taxon>Bacillati</taxon>
        <taxon>Actinomycetota</taxon>
        <taxon>Actinomycetes</taxon>
        <taxon>Pseudonocardiales</taxon>
        <taxon>Pseudonocardiaceae</taxon>
        <taxon>Goodfellowiella</taxon>
    </lineage>
</organism>
<evidence type="ECO:0000313" key="2">
    <source>
        <dbReference type="Proteomes" id="UP001206128"/>
    </source>
</evidence>
<keyword evidence="2" id="KW-1185">Reference proteome</keyword>
<comment type="caution">
    <text evidence="1">The sequence shown here is derived from an EMBL/GenBank/DDBJ whole genome shotgun (WGS) entry which is preliminary data.</text>
</comment>
<sequence length="129" mass="13007">MSAELAAGLGGVGRAVGGLKAAAAKGFTVSEAGGQALIKAIDNLRGKLDELSGRAAELGQEPALGQTPAARVYRPFLATVATDPDDGLVAALRQLSQDLQDARDAITASMASYQQTDQDGGRGLRGLAG</sequence>
<accession>A0AAE3GIV9</accession>
<dbReference type="AlphaFoldDB" id="A0AAE3GIV9"/>
<proteinExistence type="predicted"/>
<name>A0AAE3GIV9_9PSEU</name>
<dbReference type="EMBL" id="JAMTCK010000016">
    <property type="protein sequence ID" value="MCP2169016.1"/>
    <property type="molecule type" value="Genomic_DNA"/>
</dbReference>
<protein>
    <submittedName>
        <fullName evidence="1">Uncharacterized protein</fullName>
    </submittedName>
</protein>
<reference evidence="1" key="1">
    <citation type="submission" date="2022-06" db="EMBL/GenBank/DDBJ databases">
        <title>Genomic Encyclopedia of Archaeal and Bacterial Type Strains, Phase II (KMG-II): from individual species to whole genera.</title>
        <authorList>
            <person name="Goeker M."/>
        </authorList>
    </citation>
    <scope>NUCLEOTIDE SEQUENCE</scope>
    <source>
        <strain evidence="1">DSM 43935</strain>
    </source>
</reference>